<dbReference type="PANTHER" id="PTHR31100:SF63">
    <property type="entry name" value="AT-HOOK MOTIF NUCLEAR-LOCALIZED PROTEIN"/>
    <property type="match status" value="1"/>
</dbReference>
<protein>
    <recommendedName>
        <fullName evidence="6">PPC domain-containing protein</fullName>
    </recommendedName>
</protein>
<evidence type="ECO:0000259" key="6">
    <source>
        <dbReference type="PROSITE" id="PS51742"/>
    </source>
</evidence>
<evidence type="ECO:0000256" key="4">
    <source>
        <dbReference type="ARBA" id="ARBA00023242"/>
    </source>
</evidence>
<accession>A0AAN7KGC3</accession>
<keyword evidence="2" id="KW-0238">DNA-binding</keyword>
<comment type="caution">
    <text evidence="7">The sequence shown here is derived from an EMBL/GenBank/DDBJ whole genome shotgun (WGS) entry which is preliminary data.</text>
</comment>
<proteinExistence type="predicted"/>
<feature type="compositionally biased region" description="Basic and acidic residues" evidence="5">
    <location>
        <begin position="254"/>
        <end position="269"/>
    </location>
</feature>
<dbReference type="PROSITE" id="PS51742">
    <property type="entry name" value="PPC"/>
    <property type="match status" value="1"/>
</dbReference>
<dbReference type="Gene3D" id="3.30.1330.80">
    <property type="entry name" value="Hypothetical protein, similar to alpha- acetolactate decarboxylase, domain 2"/>
    <property type="match status" value="1"/>
</dbReference>
<feature type="domain" description="PPC" evidence="6">
    <location>
        <begin position="89"/>
        <end position="248"/>
    </location>
</feature>
<feature type="region of interest" description="Disordered" evidence="5">
    <location>
        <begin position="1"/>
        <end position="87"/>
    </location>
</feature>
<evidence type="ECO:0000256" key="3">
    <source>
        <dbReference type="ARBA" id="ARBA00023163"/>
    </source>
</evidence>
<dbReference type="GO" id="GO:0005634">
    <property type="term" value="C:nucleus"/>
    <property type="evidence" value="ECO:0007669"/>
    <property type="project" value="TreeGrafter"/>
</dbReference>
<dbReference type="PANTHER" id="PTHR31100">
    <property type="entry name" value="AT-HOOK MOTIF NUCLEAR-LOCALIZED PROTEIN 15"/>
    <property type="match status" value="1"/>
</dbReference>
<evidence type="ECO:0000313" key="7">
    <source>
        <dbReference type="EMBL" id="KAK4763207.1"/>
    </source>
</evidence>
<dbReference type="CDD" id="cd11378">
    <property type="entry name" value="DUF296"/>
    <property type="match status" value="1"/>
</dbReference>
<evidence type="ECO:0000313" key="8">
    <source>
        <dbReference type="Proteomes" id="UP001346149"/>
    </source>
</evidence>
<keyword evidence="3" id="KW-0804">Transcription</keyword>
<feature type="region of interest" description="Disordered" evidence="5">
    <location>
        <begin position="227"/>
        <end position="269"/>
    </location>
</feature>
<evidence type="ECO:0000256" key="5">
    <source>
        <dbReference type="SAM" id="MobiDB-lite"/>
    </source>
</evidence>
<keyword evidence="1" id="KW-0805">Transcription regulation</keyword>
<evidence type="ECO:0000256" key="2">
    <source>
        <dbReference type="ARBA" id="ARBA00023125"/>
    </source>
</evidence>
<feature type="compositionally biased region" description="Basic and acidic residues" evidence="5">
    <location>
        <begin position="14"/>
        <end position="25"/>
    </location>
</feature>
<name>A0AAN7KGC3_TRANT</name>
<keyword evidence="8" id="KW-1185">Reference proteome</keyword>
<dbReference type="InterPro" id="IPR014476">
    <property type="entry name" value="AHL15-29"/>
</dbReference>
<dbReference type="InterPro" id="IPR005175">
    <property type="entry name" value="PPC_dom"/>
</dbReference>
<dbReference type="SUPFAM" id="SSF117856">
    <property type="entry name" value="AF0104/ALDC/Ptd012-like"/>
    <property type="match status" value="1"/>
</dbReference>
<dbReference type="AlphaFoldDB" id="A0AAN7KGC3"/>
<dbReference type="GO" id="GO:0003680">
    <property type="term" value="F:minor groove of adenine-thymine-rich DNA binding"/>
    <property type="evidence" value="ECO:0007669"/>
    <property type="project" value="InterPro"/>
</dbReference>
<dbReference type="GO" id="GO:0003700">
    <property type="term" value="F:DNA-binding transcription factor activity"/>
    <property type="evidence" value="ECO:0007669"/>
    <property type="project" value="TreeGrafter"/>
</dbReference>
<reference evidence="7 8" key="1">
    <citation type="journal article" date="2023" name="Hortic Res">
        <title>Pangenome of water caltrop reveals structural variations and asymmetric subgenome divergence after allopolyploidization.</title>
        <authorList>
            <person name="Zhang X."/>
            <person name="Chen Y."/>
            <person name="Wang L."/>
            <person name="Yuan Y."/>
            <person name="Fang M."/>
            <person name="Shi L."/>
            <person name="Lu R."/>
            <person name="Comes H.P."/>
            <person name="Ma Y."/>
            <person name="Chen Y."/>
            <person name="Huang G."/>
            <person name="Zhou Y."/>
            <person name="Zheng Z."/>
            <person name="Qiu Y."/>
        </authorList>
    </citation>
    <scope>NUCLEOTIDE SEQUENCE [LARGE SCALE GENOMIC DNA]</scope>
    <source>
        <strain evidence="7">F231</strain>
    </source>
</reference>
<keyword evidence="4" id="KW-0539">Nucleus</keyword>
<evidence type="ECO:0000256" key="1">
    <source>
        <dbReference type="ARBA" id="ARBA00023015"/>
    </source>
</evidence>
<dbReference type="Proteomes" id="UP001346149">
    <property type="component" value="Unassembled WGS sequence"/>
</dbReference>
<sequence length="269" mass="28105">MTDYGNAMNLSTHPHSEDSDSDHSRASVSAFRNMGSPAGQPQLRYTRVQLPASEDGPAGSASVAKKPRGRPPGSKNKPKPPLVIMRDTDPSMKPVILEISAGSDIIEMVTNFARRRRLGVTLLSGMGTVSNVTLRHPMPSHAHAASVAAPAGSLISLHGPFHLLSLWGSFMCFITNPSAAVSPPTAAASPGFGITLSGAQGQVFGGVVGGKVVAAGPVTIVAATFHNPPFHRLPPPPGEDHEGGSDPDEDEERQAEKKRCEGGGYRGEI</sequence>
<dbReference type="Pfam" id="PF03479">
    <property type="entry name" value="PCC"/>
    <property type="match status" value="1"/>
</dbReference>
<organism evidence="7 8">
    <name type="scientific">Trapa natans</name>
    <name type="common">Water chestnut</name>
    <dbReference type="NCBI Taxonomy" id="22666"/>
    <lineage>
        <taxon>Eukaryota</taxon>
        <taxon>Viridiplantae</taxon>
        <taxon>Streptophyta</taxon>
        <taxon>Embryophyta</taxon>
        <taxon>Tracheophyta</taxon>
        <taxon>Spermatophyta</taxon>
        <taxon>Magnoliopsida</taxon>
        <taxon>eudicotyledons</taxon>
        <taxon>Gunneridae</taxon>
        <taxon>Pentapetalae</taxon>
        <taxon>rosids</taxon>
        <taxon>malvids</taxon>
        <taxon>Myrtales</taxon>
        <taxon>Lythraceae</taxon>
        <taxon>Trapa</taxon>
    </lineage>
</organism>
<gene>
    <name evidence="7" type="ORF">SAY86_008975</name>
</gene>
<dbReference type="EMBL" id="JAXQNO010000024">
    <property type="protein sequence ID" value="KAK4763207.1"/>
    <property type="molecule type" value="Genomic_DNA"/>
</dbReference>